<dbReference type="HOGENOM" id="CLU_1719389_0_0_7"/>
<gene>
    <name evidence="1" type="ORF">DGI_2011</name>
</gene>
<dbReference type="RefSeq" id="WP_021760683.1">
    <property type="nucleotide sequence ID" value="NC_022444.1"/>
</dbReference>
<sequence length="152" mass="16745">MKAHELMKLVSMSLGAKIVAAILGKSLAQFYRYTTAPNHNPDTPWSPGVFARVDDLVEALVNSGDLHTARLVAGRWVHQVGCRLVDMAPAHPNRPTVEGECVDDLPALAALHAAICSPKPSYPDVLEKYEALQMEINETLEKFREKMLAEQV</sequence>
<dbReference type="STRING" id="1121448.DGI_2011"/>
<protein>
    <submittedName>
        <fullName evidence="1">Uncharacterized protein</fullName>
    </submittedName>
</protein>
<dbReference type="EMBL" id="CP006585">
    <property type="protein sequence ID" value="AGW13785.1"/>
    <property type="molecule type" value="Genomic_DNA"/>
</dbReference>
<evidence type="ECO:0000313" key="1">
    <source>
        <dbReference type="EMBL" id="AGW13785.1"/>
    </source>
</evidence>
<reference evidence="1 2" key="1">
    <citation type="journal article" date="2013" name="J. Bacteriol.">
        <title>Roles of HynAB and Ech, the only two hydrogenases found in the model sulfate reducer Desulfovibrio gigas.</title>
        <authorList>
            <person name="Morais-Silva F.O."/>
            <person name="Santos C.I."/>
            <person name="Rodrigues R."/>
            <person name="Pereira I.A."/>
            <person name="Rodrigues-Pousada C."/>
        </authorList>
    </citation>
    <scope>NUCLEOTIDE SEQUENCE [LARGE SCALE GENOMIC DNA]</scope>
    <source>
        <strain evidence="2">ATCC 19364 / DSM 1382 / NCIMB 9332 / VKM B-1759</strain>
    </source>
</reference>
<reference evidence="2" key="2">
    <citation type="submission" date="2013-07" db="EMBL/GenBank/DDBJ databases">
        <authorList>
            <person name="Morais-Silva F.O."/>
            <person name="Rezende A.M."/>
            <person name="Pimentel C."/>
            <person name="Resende D.M."/>
            <person name="Santos C.I."/>
            <person name="Clemente C."/>
            <person name="de Oliveira L.M."/>
            <person name="da Silva S.M."/>
            <person name="Costa D.A."/>
            <person name="Varela-Raposo A."/>
            <person name="Horacio E.C.A."/>
            <person name="Matos M."/>
            <person name="Flores O."/>
            <person name="Ruiz J.C."/>
            <person name="Rodrigues-Pousada C."/>
        </authorList>
    </citation>
    <scope>NUCLEOTIDE SEQUENCE [LARGE SCALE GENOMIC DNA]</scope>
    <source>
        <strain evidence="2">ATCC 19364 / DSM 1382 / NCIMB 9332 / VKM B-1759</strain>
    </source>
</reference>
<accession>T2GB21</accession>
<dbReference type="Proteomes" id="UP000016587">
    <property type="component" value="Chromosome"/>
</dbReference>
<dbReference type="AlphaFoldDB" id="T2GB21"/>
<dbReference type="PATRIC" id="fig|1121448.10.peg.1968"/>
<proteinExistence type="predicted"/>
<dbReference type="KEGG" id="dgg:DGI_2011"/>
<evidence type="ECO:0000313" key="2">
    <source>
        <dbReference type="Proteomes" id="UP000016587"/>
    </source>
</evidence>
<name>T2GB21_MEGG1</name>
<keyword evidence="2" id="KW-1185">Reference proteome</keyword>
<organism evidence="1 2">
    <name type="scientific">Megalodesulfovibrio gigas (strain ATCC 19364 / DSM 1382 / NCIMB 9332 / VKM B-1759)</name>
    <name type="common">Desulfovibrio gigas</name>
    <dbReference type="NCBI Taxonomy" id="1121448"/>
    <lineage>
        <taxon>Bacteria</taxon>
        <taxon>Pseudomonadati</taxon>
        <taxon>Thermodesulfobacteriota</taxon>
        <taxon>Desulfovibrionia</taxon>
        <taxon>Desulfovibrionales</taxon>
        <taxon>Desulfovibrionaceae</taxon>
        <taxon>Megalodesulfovibrio</taxon>
    </lineage>
</organism>